<gene>
    <name evidence="2" type="ORF">EVG20_g10095</name>
</gene>
<name>A0A4Y9XTP1_9AGAM</name>
<evidence type="ECO:0000256" key="1">
    <source>
        <dbReference type="SAM" id="MobiDB-lite"/>
    </source>
</evidence>
<keyword evidence="3" id="KW-1185">Reference proteome</keyword>
<dbReference type="EMBL" id="SEOQ01001144">
    <property type="protein sequence ID" value="TFY53486.1"/>
    <property type="molecule type" value="Genomic_DNA"/>
</dbReference>
<comment type="caution">
    <text evidence="2">The sequence shown here is derived from an EMBL/GenBank/DDBJ whole genome shotgun (WGS) entry which is preliminary data.</text>
</comment>
<protein>
    <submittedName>
        <fullName evidence="2">Uncharacterized protein</fullName>
    </submittedName>
</protein>
<reference evidence="2 3" key="1">
    <citation type="submission" date="2019-02" db="EMBL/GenBank/DDBJ databases">
        <title>Genome sequencing of the rare red list fungi Dentipellis fragilis.</title>
        <authorList>
            <person name="Buettner E."/>
            <person name="Kellner H."/>
        </authorList>
    </citation>
    <scope>NUCLEOTIDE SEQUENCE [LARGE SCALE GENOMIC DNA]</scope>
    <source>
        <strain evidence="2 3">DSM 105465</strain>
    </source>
</reference>
<evidence type="ECO:0000313" key="2">
    <source>
        <dbReference type="EMBL" id="TFY53486.1"/>
    </source>
</evidence>
<proteinExistence type="predicted"/>
<organism evidence="2 3">
    <name type="scientific">Dentipellis fragilis</name>
    <dbReference type="NCBI Taxonomy" id="205917"/>
    <lineage>
        <taxon>Eukaryota</taxon>
        <taxon>Fungi</taxon>
        <taxon>Dikarya</taxon>
        <taxon>Basidiomycota</taxon>
        <taxon>Agaricomycotina</taxon>
        <taxon>Agaricomycetes</taxon>
        <taxon>Russulales</taxon>
        <taxon>Hericiaceae</taxon>
        <taxon>Dentipellis</taxon>
    </lineage>
</organism>
<dbReference type="Proteomes" id="UP000298327">
    <property type="component" value="Unassembled WGS sequence"/>
</dbReference>
<feature type="region of interest" description="Disordered" evidence="1">
    <location>
        <begin position="1"/>
        <end position="24"/>
    </location>
</feature>
<accession>A0A4Y9XTP1</accession>
<evidence type="ECO:0000313" key="3">
    <source>
        <dbReference type="Proteomes" id="UP000298327"/>
    </source>
</evidence>
<sequence length="113" mass="12446">MKVPGARQGPLRHTMCNAPTTGTEEKIQGKISDIASSWSMHVAHEGAKHKAAIKRKAPDITALATNRRPTRDRSTHTGAYQASDRLCDQQTRAVVLRRDLQLSLLVLLAPGRR</sequence>
<dbReference type="AlphaFoldDB" id="A0A4Y9XTP1"/>